<dbReference type="Proteomes" id="UP000430634">
    <property type="component" value="Unassembled WGS sequence"/>
</dbReference>
<comment type="caution">
    <text evidence="1">The sequence shown here is derived from an EMBL/GenBank/DDBJ whole genome shotgun (WGS) entry which is preliminary data.</text>
</comment>
<dbReference type="AlphaFoldDB" id="A0A6I3T2Y6"/>
<dbReference type="CDD" id="cd20743">
    <property type="entry name" value="FIX_RhsA-like"/>
    <property type="match status" value="1"/>
</dbReference>
<protein>
    <submittedName>
        <fullName evidence="1">Uncharacterized protein</fullName>
    </submittedName>
</protein>
<name>A0A6I3T2Y6_9BURK</name>
<gene>
    <name evidence="1" type="ORF">GM672_24410</name>
</gene>
<feature type="non-terminal residue" evidence="1">
    <location>
        <position position="64"/>
    </location>
</feature>
<evidence type="ECO:0000313" key="2">
    <source>
        <dbReference type="Proteomes" id="UP000430634"/>
    </source>
</evidence>
<dbReference type="RefSeq" id="WP_155473127.1">
    <property type="nucleotide sequence ID" value="NZ_WNKZ01000111.1"/>
</dbReference>
<organism evidence="1 2">
    <name type="scientific">Pseudoduganella buxea</name>
    <dbReference type="NCBI Taxonomy" id="1949069"/>
    <lineage>
        <taxon>Bacteria</taxon>
        <taxon>Pseudomonadati</taxon>
        <taxon>Pseudomonadota</taxon>
        <taxon>Betaproteobacteria</taxon>
        <taxon>Burkholderiales</taxon>
        <taxon>Oxalobacteraceae</taxon>
        <taxon>Telluria group</taxon>
        <taxon>Pseudoduganella</taxon>
    </lineage>
</organism>
<proteinExistence type="predicted"/>
<reference evidence="1 2" key="1">
    <citation type="submission" date="2019-11" db="EMBL/GenBank/DDBJ databases">
        <title>Type strains purchased from KCTC, JCM and DSMZ.</title>
        <authorList>
            <person name="Lu H."/>
        </authorList>
    </citation>
    <scope>NUCLEOTIDE SEQUENCE [LARGE SCALE GENOMIC DNA]</scope>
    <source>
        <strain evidence="1 2">KCTC 52429</strain>
    </source>
</reference>
<accession>A0A6I3T2Y6</accession>
<dbReference type="OrthoDB" id="7033000at2"/>
<dbReference type="EMBL" id="WNKZ01000111">
    <property type="protein sequence ID" value="MTV55873.1"/>
    <property type="molecule type" value="Genomic_DNA"/>
</dbReference>
<evidence type="ECO:0000313" key="1">
    <source>
        <dbReference type="EMBL" id="MTV55873.1"/>
    </source>
</evidence>
<sequence length="64" mass="6827">MTEPTQGPSKPVERASEVAVAPLNTIDQRDVGAGAAAFDKWLRKISDDYVTLERLSTVAGSLPV</sequence>